<sequence>MLGVSALAGAGLFSLLLVLSRTPVIGDWFPWANFFRTALVVHVNLSVLIWFLGFSALLWSLDAPSGSRLVRASQGLAFAGTLTIVIAPFLGAGEPLLNNYVPMLQHPLFYAGLLLFGAGIALQALQRLLQPARGVFRALAPSLKLSALVVLGSLLVLALNGYQLNSGSSQAYFELLFWAPGHLLQFSHTLLMLLAWLLLVAGLQPGALKHPRWLTPLAALTLAPVLFAIPLLLLYTVDSMESRQGFTDLMRFGGLASLPLALYILFQLRRDTHPLASLRYTALACSLTLFAAGGVLGFLIDGVNVVIPAHYHGSIVGVTLAFMGLSYALLPLLGFLVPSPVWARRQLLIYASGQLMHITGLAWSGGYGVQRKTAGAAQGLDQLPEIAGMALMGTGGLISIIGGVLYLLLMIRSMGRSAAPEGNGPAARPQRAR</sequence>
<gene>
    <name evidence="2" type="ORF">D0544_11885</name>
</gene>
<feature type="transmembrane region" description="Helical" evidence="1">
    <location>
        <begin position="280"/>
        <end position="300"/>
    </location>
</feature>
<feature type="transmembrane region" description="Helical" evidence="1">
    <location>
        <begin position="312"/>
        <end position="335"/>
    </location>
</feature>
<dbReference type="InterPro" id="IPR000883">
    <property type="entry name" value="Cyt_C_Oxase_1"/>
</dbReference>
<dbReference type="GO" id="GO:0009060">
    <property type="term" value="P:aerobic respiration"/>
    <property type="evidence" value="ECO:0007669"/>
    <property type="project" value="InterPro"/>
</dbReference>
<comment type="caution">
    <text evidence="2">The sequence shown here is derived from an EMBL/GenBank/DDBJ whole genome shotgun (WGS) entry which is preliminary data.</text>
</comment>
<evidence type="ECO:0000313" key="2">
    <source>
        <dbReference type="EMBL" id="RRJ83489.1"/>
    </source>
</evidence>
<keyword evidence="1" id="KW-0812">Transmembrane</keyword>
<feature type="transmembrane region" description="Helical" evidence="1">
    <location>
        <begin position="73"/>
        <end position="92"/>
    </location>
</feature>
<dbReference type="SUPFAM" id="SSF81442">
    <property type="entry name" value="Cytochrome c oxidase subunit I-like"/>
    <property type="match status" value="1"/>
</dbReference>
<evidence type="ECO:0000313" key="3">
    <source>
        <dbReference type="Proteomes" id="UP000280792"/>
    </source>
</evidence>
<feature type="transmembrane region" description="Helical" evidence="1">
    <location>
        <begin position="347"/>
        <end position="366"/>
    </location>
</feature>
<name>A0A3P3VP55_9GAMM</name>
<reference evidence="2 3" key="2">
    <citation type="submission" date="2018-12" db="EMBL/GenBank/DDBJ databases">
        <title>Simiduia agarivorans gen. nov., sp. nov., a marine, agarolytic bacterium isolated from shallow coastal water from Keelung, Taiwan.</title>
        <authorList>
            <person name="Shieh W.Y."/>
        </authorList>
    </citation>
    <scope>NUCLEOTIDE SEQUENCE [LARGE SCALE GENOMIC DNA]</scope>
    <source>
        <strain evidence="2 3">GTF-13</strain>
    </source>
</reference>
<dbReference type="GO" id="GO:0020037">
    <property type="term" value="F:heme binding"/>
    <property type="evidence" value="ECO:0007669"/>
    <property type="project" value="InterPro"/>
</dbReference>
<evidence type="ECO:0000256" key="1">
    <source>
        <dbReference type="SAM" id="Phobius"/>
    </source>
</evidence>
<feature type="transmembrane region" description="Helical" evidence="1">
    <location>
        <begin position="42"/>
        <end position="61"/>
    </location>
</feature>
<reference evidence="2 3" key="1">
    <citation type="submission" date="2018-08" db="EMBL/GenBank/DDBJ databases">
        <authorList>
            <person name="Khan S.A."/>
        </authorList>
    </citation>
    <scope>NUCLEOTIDE SEQUENCE [LARGE SCALE GENOMIC DNA]</scope>
    <source>
        <strain evidence="2 3">GTF-13</strain>
    </source>
</reference>
<dbReference type="GO" id="GO:0016020">
    <property type="term" value="C:membrane"/>
    <property type="evidence" value="ECO:0007669"/>
    <property type="project" value="InterPro"/>
</dbReference>
<dbReference type="EMBL" id="QWEZ01000002">
    <property type="protein sequence ID" value="RRJ83489.1"/>
    <property type="molecule type" value="Genomic_DNA"/>
</dbReference>
<protein>
    <submittedName>
        <fullName evidence="2">Cbb3-type cytochrome c oxidase subunit I</fullName>
    </submittedName>
</protein>
<keyword evidence="1" id="KW-0472">Membrane</keyword>
<keyword evidence="3" id="KW-1185">Reference proteome</keyword>
<dbReference type="GO" id="GO:0004129">
    <property type="term" value="F:cytochrome-c oxidase activity"/>
    <property type="evidence" value="ECO:0007669"/>
    <property type="project" value="InterPro"/>
</dbReference>
<dbReference type="AlphaFoldDB" id="A0A3P3VP55"/>
<proteinExistence type="predicted"/>
<feature type="transmembrane region" description="Helical" evidence="1">
    <location>
        <begin position="386"/>
        <end position="409"/>
    </location>
</feature>
<keyword evidence="1" id="KW-1133">Transmembrane helix</keyword>
<dbReference type="Pfam" id="PF00115">
    <property type="entry name" value="COX1"/>
    <property type="match status" value="1"/>
</dbReference>
<feature type="transmembrane region" description="Helical" evidence="1">
    <location>
        <begin position="213"/>
        <end position="237"/>
    </location>
</feature>
<feature type="transmembrane region" description="Helical" evidence="1">
    <location>
        <begin position="183"/>
        <end position="201"/>
    </location>
</feature>
<organism evidence="2 3">
    <name type="scientific">Aestuariirhabdus litorea</name>
    <dbReference type="NCBI Taxonomy" id="2528527"/>
    <lineage>
        <taxon>Bacteria</taxon>
        <taxon>Pseudomonadati</taxon>
        <taxon>Pseudomonadota</taxon>
        <taxon>Gammaproteobacteria</taxon>
        <taxon>Oceanospirillales</taxon>
        <taxon>Aestuariirhabdaceae</taxon>
        <taxon>Aestuariirhabdus</taxon>
    </lineage>
</organism>
<feature type="transmembrane region" description="Helical" evidence="1">
    <location>
        <begin position="145"/>
        <end position="163"/>
    </location>
</feature>
<accession>A0A3P3VP55</accession>
<dbReference type="Proteomes" id="UP000280792">
    <property type="component" value="Unassembled WGS sequence"/>
</dbReference>
<feature type="transmembrane region" description="Helical" evidence="1">
    <location>
        <begin position="104"/>
        <end position="125"/>
    </location>
</feature>
<dbReference type="Gene3D" id="1.20.210.10">
    <property type="entry name" value="Cytochrome c oxidase-like, subunit I domain"/>
    <property type="match status" value="1"/>
</dbReference>
<dbReference type="InterPro" id="IPR036927">
    <property type="entry name" value="Cyt_c_oxase-like_su1_sf"/>
</dbReference>
<feature type="transmembrane region" description="Helical" evidence="1">
    <location>
        <begin position="249"/>
        <end position="268"/>
    </location>
</feature>